<accession>A0AAV0BPY8</accession>
<comment type="caution">
    <text evidence="1">The sequence shown here is derived from an EMBL/GenBank/DDBJ whole genome shotgun (WGS) entry which is preliminary data.</text>
</comment>
<dbReference type="Proteomes" id="UP001153365">
    <property type="component" value="Unassembled WGS sequence"/>
</dbReference>
<keyword evidence="2" id="KW-1185">Reference proteome</keyword>
<dbReference type="AlphaFoldDB" id="A0AAV0BPY8"/>
<protein>
    <submittedName>
        <fullName evidence="1">Uncharacterized protein</fullName>
    </submittedName>
</protein>
<name>A0AAV0BPY8_PHAPC</name>
<evidence type="ECO:0000313" key="1">
    <source>
        <dbReference type="EMBL" id="CAH7688408.1"/>
    </source>
</evidence>
<sequence>MIIWYLNVYFALQIILIEKLDCRPFNIGSLFGTAATAEDLGHIGLSSKSASSLAKVGTKLDDAAKGLSIAKNIDDPAKVAVKLPGGATPPKFIGEKPQTLASIPESGVFADAISQAGKPNDGALKAILGDMSPEDAAQMLKKYDDAKVDPLLKPTTSPKVESLNKNPTEVLDKTKNNPVDPVADKLSNIDKLTPDEISKLANQKLGPNPARGTFWREIDPVAELPKFKPMSGPSMSNLPATFIRSITSKLKNLFAKFSSVFKNLFKVA</sequence>
<gene>
    <name evidence="1" type="ORF">PPACK8108_LOCUS23375</name>
</gene>
<dbReference type="EMBL" id="CALTRL010005981">
    <property type="protein sequence ID" value="CAH7688408.1"/>
    <property type="molecule type" value="Genomic_DNA"/>
</dbReference>
<proteinExistence type="predicted"/>
<evidence type="ECO:0000313" key="2">
    <source>
        <dbReference type="Proteomes" id="UP001153365"/>
    </source>
</evidence>
<reference evidence="1" key="1">
    <citation type="submission" date="2022-06" db="EMBL/GenBank/DDBJ databases">
        <authorList>
            <consortium name="SYNGENTA / RWTH Aachen University"/>
        </authorList>
    </citation>
    <scope>NUCLEOTIDE SEQUENCE</scope>
</reference>
<organism evidence="1 2">
    <name type="scientific">Phakopsora pachyrhizi</name>
    <name type="common">Asian soybean rust disease fungus</name>
    <dbReference type="NCBI Taxonomy" id="170000"/>
    <lineage>
        <taxon>Eukaryota</taxon>
        <taxon>Fungi</taxon>
        <taxon>Dikarya</taxon>
        <taxon>Basidiomycota</taxon>
        <taxon>Pucciniomycotina</taxon>
        <taxon>Pucciniomycetes</taxon>
        <taxon>Pucciniales</taxon>
        <taxon>Phakopsoraceae</taxon>
        <taxon>Phakopsora</taxon>
    </lineage>
</organism>